<keyword evidence="1" id="KW-1133">Transmembrane helix</keyword>
<accession>A0A1M5K0Z6</accession>
<feature type="transmembrane region" description="Helical" evidence="1">
    <location>
        <begin position="6"/>
        <end position="24"/>
    </location>
</feature>
<proteinExistence type="predicted"/>
<evidence type="ECO:0000256" key="1">
    <source>
        <dbReference type="SAM" id="Phobius"/>
    </source>
</evidence>
<evidence type="ECO:0000313" key="3">
    <source>
        <dbReference type="Proteomes" id="UP000184287"/>
    </source>
</evidence>
<dbReference type="STRING" id="288992.SAMN04488522_105574"/>
<feature type="transmembrane region" description="Helical" evidence="1">
    <location>
        <begin position="91"/>
        <end position="108"/>
    </location>
</feature>
<feature type="transmembrane region" description="Helical" evidence="1">
    <location>
        <begin position="190"/>
        <end position="209"/>
    </location>
</feature>
<gene>
    <name evidence="2" type="ORF">SAMN04488522_105574</name>
</gene>
<evidence type="ECO:0008006" key="4">
    <source>
        <dbReference type="Google" id="ProtNLM"/>
    </source>
</evidence>
<keyword evidence="1" id="KW-0812">Transmembrane</keyword>
<sequence length="222" mass="26495">MTLYFTVNTIIEFSCLLVACLCLYKEKDPIWRLSILYLLFTCFTEVSAIHLRKVLHQSNLYLYNVFLLVECGFISTFFYFLYKKYVNKSKWLIGWLSLFALFYTLELISNNFLNFTFKTASALSVAFVLASLYFYYLILKDEKFERLSIYPPFWWVNGTLIFYFGSTSTNIFFDYLIQDQISIFPQSIRYRIFNILNVLLYCCWSYAFLCKYLQRKSSSSSV</sequence>
<keyword evidence="3" id="KW-1185">Reference proteome</keyword>
<keyword evidence="1" id="KW-0472">Membrane</keyword>
<name>A0A1M5K0Z6_9SPHI</name>
<feature type="transmembrane region" description="Helical" evidence="1">
    <location>
        <begin position="160"/>
        <end position="178"/>
    </location>
</feature>
<feature type="transmembrane region" description="Helical" evidence="1">
    <location>
        <begin position="61"/>
        <end position="82"/>
    </location>
</feature>
<reference evidence="3" key="1">
    <citation type="submission" date="2016-11" db="EMBL/GenBank/DDBJ databases">
        <authorList>
            <person name="Varghese N."/>
            <person name="Submissions S."/>
        </authorList>
    </citation>
    <scope>NUCLEOTIDE SEQUENCE [LARGE SCALE GENOMIC DNA]</scope>
    <source>
        <strain evidence="3">DSM 16990</strain>
    </source>
</reference>
<feature type="transmembrane region" description="Helical" evidence="1">
    <location>
        <begin position="120"/>
        <end position="139"/>
    </location>
</feature>
<dbReference type="EMBL" id="FQUQ01000005">
    <property type="protein sequence ID" value="SHG46159.1"/>
    <property type="molecule type" value="Genomic_DNA"/>
</dbReference>
<dbReference type="AlphaFoldDB" id="A0A1M5K0Z6"/>
<dbReference type="RefSeq" id="WP_073235511.1">
    <property type="nucleotide sequence ID" value="NZ_FQUQ01000005.1"/>
</dbReference>
<evidence type="ECO:0000313" key="2">
    <source>
        <dbReference type="EMBL" id="SHG46159.1"/>
    </source>
</evidence>
<feature type="transmembrane region" description="Helical" evidence="1">
    <location>
        <begin position="36"/>
        <end position="55"/>
    </location>
</feature>
<protein>
    <recommendedName>
        <fullName evidence="4">YhhN-like protein</fullName>
    </recommendedName>
</protein>
<organism evidence="2 3">
    <name type="scientific">Pedobacter caeni</name>
    <dbReference type="NCBI Taxonomy" id="288992"/>
    <lineage>
        <taxon>Bacteria</taxon>
        <taxon>Pseudomonadati</taxon>
        <taxon>Bacteroidota</taxon>
        <taxon>Sphingobacteriia</taxon>
        <taxon>Sphingobacteriales</taxon>
        <taxon>Sphingobacteriaceae</taxon>
        <taxon>Pedobacter</taxon>
    </lineage>
</organism>
<dbReference type="OrthoDB" id="649648at2"/>
<dbReference type="Proteomes" id="UP000184287">
    <property type="component" value="Unassembled WGS sequence"/>
</dbReference>